<protein>
    <submittedName>
        <fullName evidence="2">Uncharacterized protein</fullName>
    </submittedName>
</protein>
<name>A0ABP9IH87_9ACTN</name>
<dbReference type="SUPFAM" id="SSF56281">
    <property type="entry name" value="Metallo-hydrolase/oxidoreductase"/>
    <property type="match status" value="1"/>
</dbReference>
<dbReference type="Proteomes" id="UP001500466">
    <property type="component" value="Unassembled WGS sequence"/>
</dbReference>
<accession>A0ABP9IH87</accession>
<sequence length="119" mass="12073">MAPFGDTQDDVDAGRVPVLAPSGFLEHAVSENVYAGTAMGRRAAYMYGAALARGPQGSVGAGLGQTTSTGTVTLIPPTVEIHTTGPRGRHLAAGRLFGNPPGRRRAPAPALPGAVTALR</sequence>
<dbReference type="InterPro" id="IPR036866">
    <property type="entry name" value="RibonucZ/Hydroxyglut_hydro"/>
</dbReference>
<dbReference type="Gene3D" id="3.60.15.30">
    <property type="entry name" value="Metallo-beta-lactamase domain"/>
    <property type="match status" value="1"/>
</dbReference>
<proteinExistence type="predicted"/>
<dbReference type="PANTHER" id="PTHR43223">
    <property type="entry name" value="ALKYL/ARYL-SULFATASE"/>
    <property type="match status" value="1"/>
</dbReference>
<evidence type="ECO:0000313" key="2">
    <source>
        <dbReference type="EMBL" id="GAA4996974.1"/>
    </source>
</evidence>
<evidence type="ECO:0000256" key="1">
    <source>
        <dbReference type="SAM" id="MobiDB-lite"/>
    </source>
</evidence>
<keyword evidence="3" id="KW-1185">Reference proteome</keyword>
<organism evidence="2 3">
    <name type="scientific">Yinghuangia aomiensis</name>
    <dbReference type="NCBI Taxonomy" id="676205"/>
    <lineage>
        <taxon>Bacteria</taxon>
        <taxon>Bacillati</taxon>
        <taxon>Actinomycetota</taxon>
        <taxon>Actinomycetes</taxon>
        <taxon>Kitasatosporales</taxon>
        <taxon>Streptomycetaceae</taxon>
        <taxon>Yinghuangia</taxon>
    </lineage>
</organism>
<dbReference type="InterPro" id="IPR052195">
    <property type="entry name" value="Bact_Alkyl/Aryl-Sulfatase"/>
</dbReference>
<reference evidence="3" key="1">
    <citation type="journal article" date="2019" name="Int. J. Syst. Evol. Microbiol.">
        <title>The Global Catalogue of Microorganisms (GCM) 10K type strain sequencing project: providing services to taxonomists for standard genome sequencing and annotation.</title>
        <authorList>
            <consortium name="The Broad Institute Genomics Platform"/>
            <consortium name="The Broad Institute Genome Sequencing Center for Infectious Disease"/>
            <person name="Wu L."/>
            <person name="Ma J."/>
        </authorList>
    </citation>
    <scope>NUCLEOTIDE SEQUENCE [LARGE SCALE GENOMIC DNA]</scope>
    <source>
        <strain evidence="3">JCM 17986</strain>
    </source>
</reference>
<feature type="region of interest" description="Disordered" evidence="1">
    <location>
        <begin position="94"/>
        <end position="119"/>
    </location>
</feature>
<dbReference type="EMBL" id="BAABHS010000065">
    <property type="protein sequence ID" value="GAA4996974.1"/>
    <property type="molecule type" value="Genomic_DNA"/>
</dbReference>
<feature type="compositionally biased region" description="Low complexity" evidence="1">
    <location>
        <begin position="107"/>
        <end position="119"/>
    </location>
</feature>
<evidence type="ECO:0000313" key="3">
    <source>
        <dbReference type="Proteomes" id="UP001500466"/>
    </source>
</evidence>
<gene>
    <name evidence="2" type="ORF">GCM10023205_82790</name>
</gene>
<dbReference type="PANTHER" id="PTHR43223:SF1">
    <property type="entry name" value="ALKYL_ARYL-SULFATASE BDS1"/>
    <property type="match status" value="1"/>
</dbReference>
<comment type="caution">
    <text evidence="2">The sequence shown here is derived from an EMBL/GenBank/DDBJ whole genome shotgun (WGS) entry which is preliminary data.</text>
</comment>